<comment type="caution">
    <text evidence="2">The sequence shown here is derived from an EMBL/GenBank/DDBJ whole genome shotgun (WGS) entry which is preliminary data.</text>
</comment>
<name>A0A420XGA1_9PAST</name>
<evidence type="ECO:0000313" key="2">
    <source>
        <dbReference type="EMBL" id="RKR71842.1"/>
    </source>
</evidence>
<dbReference type="Proteomes" id="UP000280099">
    <property type="component" value="Unassembled WGS sequence"/>
</dbReference>
<organism evidence="2 3">
    <name type="scientific">Otariodibacter oris</name>
    <dbReference type="NCBI Taxonomy" id="1032623"/>
    <lineage>
        <taxon>Bacteria</taxon>
        <taxon>Pseudomonadati</taxon>
        <taxon>Pseudomonadota</taxon>
        <taxon>Gammaproteobacteria</taxon>
        <taxon>Pasteurellales</taxon>
        <taxon>Pasteurellaceae</taxon>
        <taxon>Otariodibacter</taxon>
    </lineage>
</organism>
<accession>A0A420XGA1</accession>
<sequence>MAGRVFAFITPISVILAILGVNVFDLWEGDNAEYKSWTIFILTCVLIFYAFYQVYKFSNKVYPKGFAPVATFARYCTTDGKNIQYELFRNIQVKKSVMSKFEHDFLWTGSKMPEISSDMQKIEKIEDVEGEDGSSQKRVHLMLGESLTYNSCEVIHLKMDIDDSDEKSSTFLSQSVHEPIRSIHFRVDLLHAKDDYKTECAILEYIEIKKPKAQRTQIQKIPFDDITKSYSALVVHPKAGYRYILSWNRPKS</sequence>
<keyword evidence="1" id="KW-1133">Transmembrane helix</keyword>
<dbReference type="AlphaFoldDB" id="A0A420XGA1"/>
<protein>
    <submittedName>
        <fullName evidence="2">Uncharacterized protein</fullName>
    </submittedName>
</protein>
<proteinExistence type="predicted"/>
<dbReference type="RefSeq" id="WP_121123029.1">
    <property type="nucleotide sequence ID" value="NZ_CP016604.1"/>
</dbReference>
<keyword evidence="1" id="KW-0812">Transmembrane</keyword>
<dbReference type="OrthoDB" id="1494967at2"/>
<keyword evidence="1" id="KW-0472">Membrane</keyword>
<feature type="transmembrane region" description="Helical" evidence="1">
    <location>
        <begin position="36"/>
        <end position="55"/>
    </location>
</feature>
<keyword evidence="3" id="KW-1185">Reference proteome</keyword>
<evidence type="ECO:0000313" key="3">
    <source>
        <dbReference type="Proteomes" id="UP000280099"/>
    </source>
</evidence>
<evidence type="ECO:0000256" key="1">
    <source>
        <dbReference type="SAM" id="Phobius"/>
    </source>
</evidence>
<feature type="transmembrane region" description="Helical" evidence="1">
    <location>
        <begin position="5"/>
        <end position="24"/>
    </location>
</feature>
<dbReference type="EMBL" id="RBJC01000006">
    <property type="protein sequence ID" value="RKR71842.1"/>
    <property type="molecule type" value="Genomic_DNA"/>
</dbReference>
<reference evidence="2 3" key="1">
    <citation type="submission" date="2018-10" db="EMBL/GenBank/DDBJ databases">
        <title>Genomic Encyclopedia of Type Strains, Phase IV (KMG-IV): sequencing the most valuable type-strain genomes for metagenomic binning, comparative biology and taxonomic classification.</title>
        <authorList>
            <person name="Goeker M."/>
        </authorList>
    </citation>
    <scope>NUCLEOTIDE SEQUENCE [LARGE SCALE GENOMIC DNA]</scope>
    <source>
        <strain evidence="2 3">DSM 23800</strain>
    </source>
</reference>
<gene>
    <name evidence="2" type="ORF">DES31_1192</name>
</gene>